<organism evidence="19 20">
    <name type="scientific">Geosmithia morbida</name>
    <dbReference type="NCBI Taxonomy" id="1094350"/>
    <lineage>
        <taxon>Eukaryota</taxon>
        <taxon>Fungi</taxon>
        <taxon>Dikarya</taxon>
        <taxon>Ascomycota</taxon>
        <taxon>Pezizomycotina</taxon>
        <taxon>Sordariomycetes</taxon>
        <taxon>Hypocreomycetidae</taxon>
        <taxon>Hypocreales</taxon>
        <taxon>Bionectriaceae</taxon>
        <taxon>Geosmithia</taxon>
    </lineage>
</organism>
<dbReference type="RefSeq" id="XP_035324087.1">
    <property type="nucleotide sequence ID" value="XM_035466250.1"/>
</dbReference>
<dbReference type="Gene3D" id="3.20.20.300">
    <property type="entry name" value="Glycoside hydrolase, family 3, N-terminal domain"/>
    <property type="match status" value="1"/>
</dbReference>
<dbReference type="FunFam" id="3.40.50.1700:FF:000003">
    <property type="entry name" value="Probable beta-glucosidase"/>
    <property type="match status" value="1"/>
</dbReference>
<dbReference type="SUPFAM" id="SSF52279">
    <property type="entry name" value="Beta-D-glucan exohydrolase, C-terminal domain"/>
    <property type="match status" value="1"/>
</dbReference>
<evidence type="ECO:0000256" key="17">
    <source>
        <dbReference type="ARBA" id="ARBA00083611"/>
    </source>
</evidence>
<evidence type="ECO:0000256" key="4">
    <source>
        <dbReference type="ARBA" id="ARBA00005336"/>
    </source>
</evidence>
<evidence type="ECO:0000256" key="1">
    <source>
        <dbReference type="ARBA" id="ARBA00000448"/>
    </source>
</evidence>
<keyword evidence="10" id="KW-0325">Glycoprotein</keyword>
<keyword evidence="20" id="KW-1185">Reference proteome</keyword>
<evidence type="ECO:0000256" key="15">
    <source>
        <dbReference type="ARBA" id="ARBA00078013"/>
    </source>
</evidence>
<sequence length="710" mass="75427">MKKTAELSWDEAYAKAKLSLTKLSLSDKVNLTTGTGSGNGVCVGNTRAVQSINYPELCLQDGPLGVREAPHVTAFTPAIQAASTWDLELIGQRAQFLAEEARALGVHVLLAPVCGPLGKIPEDGRAWEGFGSDPYLAGLAVGETVSRMQAVGVQATVKHFIANEQELNRTTMSSNMDDGTMHEVYLWPFYDAVKAGVASIMCSYNRIDGIWACESDDVLNKLAKDHMGFPGYIMTDWGAQHSTALSALAGLDMTMPGSDDASADNAYWGPRLVSAVRNGSVPESRVEDMATRILAAWHKMEQDADYPTTDLSREVAADHASNVRAVARDGIVLLKNEGSILPLAADRGSIAVVGSGAVAGNHSENLCQYNACNDGALGMGWGSGAATYPYFVTPEEAITARAGEEAVTVAGTDDPDSGAQAAGGADLSLVFVTADAGEGLRGFTIEGNEGDRKDLDPWHGGNELVAAVAGASDDVIVVVHSPGPVILTEILSHPSVKAVVWAGLPSSENGNALVDILWGDANPSGKLVYTIAKSSDDYNTAVVDGDDDYAEGVNIDYRHFDSADIEPAFEFGFGLSYTTFEYGVLSTRQSVTHGPINGPITAGGPADLFEEVLSVTIPVTNTGPVDGAEVAQLYLAYPKGIDQPPKQLRGFDKLYLRAGERGEASFSLRKRDMAFWDQQLEKWVIPTGRFEVLVGSSSRDIRARSDINVV</sequence>
<dbReference type="Gene3D" id="3.40.50.1700">
    <property type="entry name" value="Glycoside hydrolase family 3 C-terminal domain"/>
    <property type="match status" value="1"/>
</dbReference>
<gene>
    <name evidence="19" type="ORF">GMORB2_4275</name>
</gene>
<dbReference type="Gene3D" id="2.60.40.10">
    <property type="entry name" value="Immunoglobulins"/>
    <property type="match status" value="1"/>
</dbReference>
<keyword evidence="13" id="KW-0624">Polysaccharide degradation</keyword>
<dbReference type="EMBL" id="JAANYQ010000003">
    <property type="protein sequence ID" value="KAF4125435.1"/>
    <property type="molecule type" value="Genomic_DNA"/>
</dbReference>
<reference evidence="19" key="1">
    <citation type="submission" date="2020-03" db="EMBL/GenBank/DDBJ databases">
        <title>Site-based positive gene gene selection in Geosmithia morbida across the United States reveals a broad range of putative effectors and factors for local host and environmental adapation.</title>
        <authorList>
            <person name="Onufrak A."/>
            <person name="Murdoch R.W."/>
            <person name="Gazis R."/>
            <person name="Huff M."/>
            <person name="Staton M."/>
            <person name="Klingeman W."/>
            <person name="Hadziabdic D."/>
        </authorList>
    </citation>
    <scope>NUCLEOTIDE SEQUENCE</scope>
    <source>
        <strain evidence="19">1262</strain>
    </source>
</reference>
<dbReference type="SUPFAM" id="SSF51445">
    <property type="entry name" value="(Trans)glycosidases"/>
    <property type="match status" value="1"/>
</dbReference>
<dbReference type="AlphaFoldDB" id="A0A9P5D751"/>
<dbReference type="InterPro" id="IPR017853">
    <property type="entry name" value="GH"/>
</dbReference>
<keyword evidence="12" id="KW-0326">Glycosidase</keyword>
<dbReference type="InterPro" id="IPR036881">
    <property type="entry name" value="Glyco_hydro_3_C_sf"/>
</dbReference>
<keyword evidence="7" id="KW-0732">Signal</keyword>
<keyword evidence="9" id="KW-0136">Cellulose degradation</keyword>
<evidence type="ECO:0000256" key="7">
    <source>
        <dbReference type="ARBA" id="ARBA00022729"/>
    </source>
</evidence>
<evidence type="ECO:0000256" key="3">
    <source>
        <dbReference type="ARBA" id="ARBA00004987"/>
    </source>
</evidence>
<evidence type="ECO:0000313" key="19">
    <source>
        <dbReference type="EMBL" id="KAF4125435.1"/>
    </source>
</evidence>
<evidence type="ECO:0000259" key="18">
    <source>
        <dbReference type="SMART" id="SM01217"/>
    </source>
</evidence>
<dbReference type="PRINTS" id="PR00133">
    <property type="entry name" value="GLHYDRLASE3"/>
</dbReference>
<evidence type="ECO:0000256" key="8">
    <source>
        <dbReference type="ARBA" id="ARBA00022801"/>
    </source>
</evidence>
<keyword evidence="11" id="KW-0119">Carbohydrate metabolism</keyword>
<evidence type="ECO:0000256" key="16">
    <source>
        <dbReference type="ARBA" id="ARBA00083231"/>
    </source>
</evidence>
<protein>
    <recommendedName>
        <fullName evidence="14">Beta-glucosidase cel3A</fullName>
        <ecNumber evidence="5">3.2.1.21</ecNumber>
    </recommendedName>
    <alternativeName>
        <fullName evidence="15">Beta-D-glucoside glucohydrolase cel3A</fullName>
    </alternativeName>
    <alternativeName>
        <fullName evidence="17">Cellobiase cel3A</fullName>
    </alternativeName>
    <alternativeName>
        <fullName evidence="16">Gentiobiase cel3A</fullName>
    </alternativeName>
</protein>
<feature type="domain" description="Fibronectin type III-like" evidence="18">
    <location>
        <begin position="629"/>
        <end position="698"/>
    </location>
</feature>
<dbReference type="Pfam" id="PF14310">
    <property type="entry name" value="Fn3-like"/>
    <property type="match status" value="1"/>
</dbReference>
<evidence type="ECO:0000313" key="20">
    <source>
        <dbReference type="Proteomes" id="UP000749293"/>
    </source>
</evidence>
<dbReference type="PANTHER" id="PTHR42715:SF28">
    <property type="entry name" value="BETA-GLUCOSIDASE L-RELATED"/>
    <property type="match status" value="1"/>
</dbReference>
<evidence type="ECO:0000256" key="10">
    <source>
        <dbReference type="ARBA" id="ARBA00023180"/>
    </source>
</evidence>
<evidence type="ECO:0000256" key="12">
    <source>
        <dbReference type="ARBA" id="ARBA00023295"/>
    </source>
</evidence>
<dbReference type="PANTHER" id="PTHR42715">
    <property type="entry name" value="BETA-GLUCOSIDASE"/>
    <property type="match status" value="1"/>
</dbReference>
<keyword evidence="8" id="KW-0378">Hydrolase</keyword>
<evidence type="ECO:0000256" key="6">
    <source>
        <dbReference type="ARBA" id="ARBA00022525"/>
    </source>
</evidence>
<dbReference type="Pfam" id="PF00933">
    <property type="entry name" value="Glyco_hydro_3"/>
    <property type="match status" value="1"/>
</dbReference>
<dbReference type="FunFam" id="3.20.20.300:FF:000002">
    <property type="entry name" value="Probable beta-glucosidase"/>
    <property type="match status" value="1"/>
</dbReference>
<dbReference type="GeneID" id="55970503"/>
<comment type="catalytic activity">
    <reaction evidence="1">
        <text>Hydrolysis of terminal, non-reducing beta-D-glucosyl residues with release of beta-D-glucose.</text>
        <dbReference type="EC" id="3.2.1.21"/>
    </reaction>
</comment>
<dbReference type="GO" id="GO:0008422">
    <property type="term" value="F:beta-glucosidase activity"/>
    <property type="evidence" value="ECO:0007669"/>
    <property type="project" value="UniProtKB-EC"/>
</dbReference>
<dbReference type="InterPro" id="IPR050288">
    <property type="entry name" value="Cellulose_deg_GH3"/>
</dbReference>
<dbReference type="SMART" id="SM01217">
    <property type="entry name" value="Fn3_like"/>
    <property type="match status" value="1"/>
</dbReference>
<dbReference type="EC" id="3.2.1.21" evidence="5"/>
<dbReference type="OrthoDB" id="416222at2759"/>
<proteinExistence type="inferred from homology"/>
<comment type="subcellular location">
    <subcellularLocation>
        <location evidence="2">Secreted</location>
    </subcellularLocation>
</comment>
<comment type="caution">
    <text evidence="19">The sequence shown here is derived from an EMBL/GenBank/DDBJ whole genome shotgun (WGS) entry which is preliminary data.</text>
</comment>
<dbReference type="InterPro" id="IPR036962">
    <property type="entry name" value="Glyco_hydro_3_N_sf"/>
</dbReference>
<keyword evidence="6" id="KW-0964">Secreted</keyword>
<evidence type="ECO:0000256" key="13">
    <source>
        <dbReference type="ARBA" id="ARBA00023326"/>
    </source>
</evidence>
<accession>A0A9P5D751</accession>
<dbReference type="Pfam" id="PF01915">
    <property type="entry name" value="Glyco_hydro_3_C"/>
    <property type="match status" value="1"/>
</dbReference>
<evidence type="ECO:0000256" key="9">
    <source>
        <dbReference type="ARBA" id="ARBA00023001"/>
    </source>
</evidence>
<dbReference type="GO" id="GO:0030245">
    <property type="term" value="P:cellulose catabolic process"/>
    <property type="evidence" value="ECO:0007669"/>
    <property type="project" value="UniProtKB-KW"/>
</dbReference>
<evidence type="ECO:0000256" key="2">
    <source>
        <dbReference type="ARBA" id="ARBA00004613"/>
    </source>
</evidence>
<dbReference type="InterPro" id="IPR001764">
    <property type="entry name" value="Glyco_hydro_3_N"/>
</dbReference>
<name>A0A9P5D751_9HYPO</name>
<dbReference type="InterPro" id="IPR002772">
    <property type="entry name" value="Glyco_hydro_3_C"/>
</dbReference>
<dbReference type="GO" id="GO:0005576">
    <property type="term" value="C:extracellular region"/>
    <property type="evidence" value="ECO:0007669"/>
    <property type="project" value="UniProtKB-SubCell"/>
</dbReference>
<comment type="similarity">
    <text evidence="4">Belongs to the glycosyl hydrolase 3 family.</text>
</comment>
<evidence type="ECO:0000256" key="11">
    <source>
        <dbReference type="ARBA" id="ARBA00023277"/>
    </source>
</evidence>
<comment type="pathway">
    <text evidence="3">Glycan metabolism; cellulose degradation.</text>
</comment>
<dbReference type="InterPro" id="IPR013783">
    <property type="entry name" value="Ig-like_fold"/>
</dbReference>
<evidence type="ECO:0000256" key="14">
    <source>
        <dbReference type="ARBA" id="ARBA00070030"/>
    </source>
</evidence>
<dbReference type="InterPro" id="IPR026891">
    <property type="entry name" value="Fn3-like"/>
</dbReference>
<dbReference type="Proteomes" id="UP000749293">
    <property type="component" value="Unassembled WGS sequence"/>
</dbReference>
<evidence type="ECO:0000256" key="5">
    <source>
        <dbReference type="ARBA" id="ARBA00012744"/>
    </source>
</evidence>